<dbReference type="InterPro" id="IPR035992">
    <property type="entry name" value="Ricin_B-like_lectins"/>
</dbReference>
<proteinExistence type="inferred from homology"/>
<dbReference type="Pfam" id="PF02156">
    <property type="entry name" value="Glyco_hydro_26"/>
    <property type="match status" value="1"/>
</dbReference>
<keyword evidence="3 4" id="KW-0326">Glycosidase</keyword>
<dbReference type="Gene3D" id="2.80.10.50">
    <property type="match status" value="2"/>
</dbReference>
<dbReference type="InterPro" id="IPR000805">
    <property type="entry name" value="Glyco_hydro_26"/>
</dbReference>
<evidence type="ECO:0000256" key="3">
    <source>
        <dbReference type="ARBA" id="ARBA00023295"/>
    </source>
</evidence>
<dbReference type="Proteomes" id="UP001501444">
    <property type="component" value="Unassembled WGS sequence"/>
</dbReference>
<dbReference type="PANTHER" id="PTHR40079:SF4">
    <property type="entry name" value="GH26 DOMAIN-CONTAINING PROTEIN-RELATED"/>
    <property type="match status" value="1"/>
</dbReference>
<feature type="active site" description="Nucleophile" evidence="4">
    <location>
        <position position="289"/>
    </location>
</feature>
<sequence>MRPVRRVGAGLAAVAVALTVSGAALSAPAAAAPTPGGTATAADVVNYLQSISGHNIISGQQDGPSSAPNTWQQKVHDITGEYPGEWAGDFAFEQADINARPAVIAQAKSVWAAGSIPALVWHMCPPTVGQSCHWDYGDGAIESKLSDAQWNELVTDGSALNTAFKRRLDEAVPYLQDLKNNGIPVLFRPQHEMNEGWSWWGGRPGANGSRKLFQITHDYLAGTKGLSNLVWVWNLKDVAGGESHVADYWPGASYVDVATMDAWVNKQPTQAWYNAMLGIAGGKPIGLSEVGTVPTPETVSAQPRWTFFSVWISWLTDPAWNTNNEIKRTYYDSRVLNRGEIHFGGGTTPPAGTGPIKGLAGKCLDVAGAATANGTKIQLYTCNGTSAQSWTVGGDGSLRALGWCADVTGGVNANGTKVQLWDCNGNTHQQWSRAGQTLVNPETGKCLDVTGQNSADGTQIQIWTCNGQTNQNWVLP</sequence>
<keyword evidence="5" id="KW-0732">Signal</keyword>
<evidence type="ECO:0000259" key="6">
    <source>
        <dbReference type="PROSITE" id="PS51764"/>
    </source>
</evidence>
<protein>
    <recommendedName>
        <fullName evidence="6">GH26 domain-containing protein</fullName>
    </recommendedName>
</protein>
<evidence type="ECO:0000256" key="1">
    <source>
        <dbReference type="ARBA" id="ARBA00007754"/>
    </source>
</evidence>
<evidence type="ECO:0000256" key="2">
    <source>
        <dbReference type="ARBA" id="ARBA00022801"/>
    </source>
</evidence>
<evidence type="ECO:0000256" key="5">
    <source>
        <dbReference type="SAM" id="SignalP"/>
    </source>
</evidence>
<name>A0ABP5U9N8_9ACTN</name>
<feature type="active site" description="Proton donor" evidence="4">
    <location>
        <position position="192"/>
    </location>
</feature>
<accession>A0ABP5U9N8</accession>
<evidence type="ECO:0000313" key="7">
    <source>
        <dbReference type="EMBL" id="GAA2371514.1"/>
    </source>
</evidence>
<feature type="domain" description="GH26" evidence="6">
    <location>
        <begin position="39"/>
        <end position="339"/>
    </location>
</feature>
<dbReference type="InterPro" id="IPR017853">
    <property type="entry name" value="GH"/>
</dbReference>
<dbReference type="Pfam" id="PF00652">
    <property type="entry name" value="Ricin_B_lectin"/>
    <property type="match status" value="1"/>
</dbReference>
<keyword evidence="2 4" id="KW-0378">Hydrolase</keyword>
<comment type="similarity">
    <text evidence="1 4">Belongs to the glycosyl hydrolase 26 family.</text>
</comment>
<gene>
    <name evidence="7" type="ORF">GCM10010170_073030</name>
</gene>
<dbReference type="PRINTS" id="PR00739">
    <property type="entry name" value="GLHYDRLASE26"/>
</dbReference>
<dbReference type="Gene3D" id="3.20.20.80">
    <property type="entry name" value="Glycosidases"/>
    <property type="match status" value="1"/>
</dbReference>
<dbReference type="SMART" id="SM00458">
    <property type="entry name" value="RICIN"/>
    <property type="match status" value="1"/>
</dbReference>
<dbReference type="CDD" id="cd23451">
    <property type="entry name" value="beta-trefoil_Ricin_laminarinase"/>
    <property type="match status" value="1"/>
</dbReference>
<dbReference type="RefSeq" id="WP_344617170.1">
    <property type="nucleotide sequence ID" value="NZ_BAAARV010000071.1"/>
</dbReference>
<evidence type="ECO:0000256" key="4">
    <source>
        <dbReference type="PROSITE-ProRule" id="PRU01100"/>
    </source>
</evidence>
<dbReference type="SUPFAM" id="SSF51445">
    <property type="entry name" value="(Trans)glycosidases"/>
    <property type="match status" value="1"/>
</dbReference>
<evidence type="ECO:0000313" key="8">
    <source>
        <dbReference type="Proteomes" id="UP001501444"/>
    </source>
</evidence>
<feature type="signal peptide" evidence="5">
    <location>
        <begin position="1"/>
        <end position="26"/>
    </location>
</feature>
<dbReference type="InterPro" id="IPR022790">
    <property type="entry name" value="GH26_dom"/>
</dbReference>
<organism evidence="7 8">
    <name type="scientific">Dactylosporangium salmoneum</name>
    <dbReference type="NCBI Taxonomy" id="53361"/>
    <lineage>
        <taxon>Bacteria</taxon>
        <taxon>Bacillati</taxon>
        <taxon>Actinomycetota</taxon>
        <taxon>Actinomycetes</taxon>
        <taxon>Micromonosporales</taxon>
        <taxon>Micromonosporaceae</taxon>
        <taxon>Dactylosporangium</taxon>
    </lineage>
</organism>
<dbReference type="EMBL" id="BAAARV010000071">
    <property type="protein sequence ID" value="GAA2371514.1"/>
    <property type="molecule type" value="Genomic_DNA"/>
</dbReference>
<dbReference type="PROSITE" id="PS50231">
    <property type="entry name" value="RICIN_B_LECTIN"/>
    <property type="match status" value="1"/>
</dbReference>
<dbReference type="SUPFAM" id="SSF50370">
    <property type="entry name" value="Ricin B-like lectins"/>
    <property type="match status" value="1"/>
</dbReference>
<keyword evidence="8" id="KW-1185">Reference proteome</keyword>
<dbReference type="NCBIfam" id="NF035930">
    <property type="entry name" value="lectin_2"/>
    <property type="match status" value="1"/>
</dbReference>
<feature type="chain" id="PRO_5046456156" description="GH26 domain-containing protein" evidence="5">
    <location>
        <begin position="27"/>
        <end position="476"/>
    </location>
</feature>
<dbReference type="InterPro" id="IPR000772">
    <property type="entry name" value="Ricin_B_lectin"/>
</dbReference>
<dbReference type="PROSITE" id="PS51764">
    <property type="entry name" value="GH26"/>
    <property type="match status" value="1"/>
</dbReference>
<reference evidence="8" key="1">
    <citation type="journal article" date="2019" name="Int. J. Syst. Evol. Microbiol.">
        <title>The Global Catalogue of Microorganisms (GCM) 10K type strain sequencing project: providing services to taxonomists for standard genome sequencing and annotation.</title>
        <authorList>
            <consortium name="The Broad Institute Genomics Platform"/>
            <consortium name="The Broad Institute Genome Sequencing Center for Infectious Disease"/>
            <person name="Wu L."/>
            <person name="Ma J."/>
        </authorList>
    </citation>
    <scope>NUCLEOTIDE SEQUENCE [LARGE SCALE GENOMIC DNA]</scope>
    <source>
        <strain evidence="8">JCM 3272</strain>
    </source>
</reference>
<comment type="caution">
    <text evidence="7">The sequence shown here is derived from an EMBL/GenBank/DDBJ whole genome shotgun (WGS) entry which is preliminary data.</text>
</comment>
<dbReference type="PANTHER" id="PTHR40079">
    <property type="entry name" value="MANNAN ENDO-1,4-BETA-MANNOSIDASE E-RELATED"/>
    <property type="match status" value="1"/>
</dbReference>